<reference evidence="1" key="2">
    <citation type="submission" date="2018-03" db="EMBL/GenBank/DDBJ databases">
        <title>The Triticum urartu genome reveals the dynamic nature of wheat genome evolution.</title>
        <authorList>
            <person name="Ling H."/>
            <person name="Ma B."/>
            <person name="Shi X."/>
            <person name="Liu H."/>
            <person name="Dong L."/>
            <person name="Sun H."/>
            <person name="Cao Y."/>
            <person name="Gao Q."/>
            <person name="Zheng S."/>
            <person name="Li Y."/>
            <person name="Yu Y."/>
            <person name="Du H."/>
            <person name="Qi M."/>
            <person name="Li Y."/>
            <person name="Yu H."/>
            <person name="Cui Y."/>
            <person name="Wang N."/>
            <person name="Chen C."/>
            <person name="Wu H."/>
            <person name="Zhao Y."/>
            <person name="Zhang J."/>
            <person name="Li Y."/>
            <person name="Zhou W."/>
            <person name="Zhang B."/>
            <person name="Hu W."/>
            <person name="Eijk M."/>
            <person name="Tang J."/>
            <person name="Witsenboer H."/>
            <person name="Zhao S."/>
            <person name="Li Z."/>
            <person name="Zhang A."/>
            <person name="Wang D."/>
            <person name="Liang C."/>
        </authorList>
    </citation>
    <scope>NUCLEOTIDE SEQUENCE [LARGE SCALE GENOMIC DNA]</scope>
    <source>
        <strain evidence="1">cv. G1812</strain>
    </source>
</reference>
<sequence length="29" mass="3438">MCTPSLLNWNMHAHTHIYYLPPTWLAGLR</sequence>
<name>A0A8R7V2K3_TRIUA</name>
<keyword evidence="2" id="KW-1185">Reference proteome</keyword>
<proteinExistence type="predicted"/>
<accession>A0A8R7V2K3</accession>
<protein>
    <submittedName>
        <fullName evidence="1">Uncharacterized protein</fullName>
    </submittedName>
</protein>
<evidence type="ECO:0000313" key="1">
    <source>
        <dbReference type="EnsemblPlants" id="TuG1812G0700001997.01.T01.cds360058"/>
    </source>
</evidence>
<reference evidence="1" key="3">
    <citation type="submission" date="2022-06" db="UniProtKB">
        <authorList>
            <consortium name="EnsemblPlants"/>
        </authorList>
    </citation>
    <scope>IDENTIFICATION</scope>
</reference>
<organism evidence="1 2">
    <name type="scientific">Triticum urartu</name>
    <name type="common">Red wild einkorn</name>
    <name type="synonym">Crithodium urartu</name>
    <dbReference type="NCBI Taxonomy" id="4572"/>
    <lineage>
        <taxon>Eukaryota</taxon>
        <taxon>Viridiplantae</taxon>
        <taxon>Streptophyta</taxon>
        <taxon>Embryophyta</taxon>
        <taxon>Tracheophyta</taxon>
        <taxon>Spermatophyta</taxon>
        <taxon>Magnoliopsida</taxon>
        <taxon>Liliopsida</taxon>
        <taxon>Poales</taxon>
        <taxon>Poaceae</taxon>
        <taxon>BOP clade</taxon>
        <taxon>Pooideae</taxon>
        <taxon>Triticodae</taxon>
        <taxon>Triticeae</taxon>
        <taxon>Triticinae</taxon>
        <taxon>Triticum</taxon>
    </lineage>
</organism>
<dbReference type="EnsemblPlants" id="TuG1812G0700001997.01.T01">
    <property type="protein sequence ID" value="TuG1812G0700001997.01.T01.cds360058"/>
    <property type="gene ID" value="TuG1812G0700001997.01"/>
</dbReference>
<dbReference type="Proteomes" id="UP000015106">
    <property type="component" value="Chromosome 7"/>
</dbReference>
<dbReference type="AlphaFoldDB" id="A0A8R7V2K3"/>
<dbReference type="Gramene" id="TuG1812G0700001997.01.T01">
    <property type="protein sequence ID" value="TuG1812G0700001997.01.T01.cds360058"/>
    <property type="gene ID" value="TuG1812G0700001997.01"/>
</dbReference>
<reference evidence="2" key="1">
    <citation type="journal article" date="2013" name="Nature">
        <title>Draft genome of the wheat A-genome progenitor Triticum urartu.</title>
        <authorList>
            <person name="Ling H.Q."/>
            <person name="Zhao S."/>
            <person name="Liu D."/>
            <person name="Wang J."/>
            <person name="Sun H."/>
            <person name="Zhang C."/>
            <person name="Fan H."/>
            <person name="Li D."/>
            <person name="Dong L."/>
            <person name="Tao Y."/>
            <person name="Gao C."/>
            <person name="Wu H."/>
            <person name="Li Y."/>
            <person name="Cui Y."/>
            <person name="Guo X."/>
            <person name="Zheng S."/>
            <person name="Wang B."/>
            <person name="Yu K."/>
            <person name="Liang Q."/>
            <person name="Yang W."/>
            <person name="Lou X."/>
            <person name="Chen J."/>
            <person name="Feng M."/>
            <person name="Jian J."/>
            <person name="Zhang X."/>
            <person name="Luo G."/>
            <person name="Jiang Y."/>
            <person name="Liu J."/>
            <person name="Wang Z."/>
            <person name="Sha Y."/>
            <person name="Zhang B."/>
            <person name="Wu H."/>
            <person name="Tang D."/>
            <person name="Shen Q."/>
            <person name="Xue P."/>
            <person name="Zou S."/>
            <person name="Wang X."/>
            <person name="Liu X."/>
            <person name="Wang F."/>
            <person name="Yang Y."/>
            <person name="An X."/>
            <person name="Dong Z."/>
            <person name="Zhang K."/>
            <person name="Zhang X."/>
            <person name="Luo M.C."/>
            <person name="Dvorak J."/>
            <person name="Tong Y."/>
            <person name="Wang J."/>
            <person name="Yang H."/>
            <person name="Li Z."/>
            <person name="Wang D."/>
            <person name="Zhang A."/>
            <person name="Wang J."/>
        </authorList>
    </citation>
    <scope>NUCLEOTIDE SEQUENCE</scope>
    <source>
        <strain evidence="2">cv. G1812</strain>
    </source>
</reference>
<evidence type="ECO:0000313" key="2">
    <source>
        <dbReference type="Proteomes" id="UP000015106"/>
    </source>
</evidence>